<protein>
    <recommendedName>
        <fullName evidence="1">Polymerase nucleotidyl transferase domain-containing protein</fullName>
    </recommendedName>
</protein>
<dbReference type="Gene3D" id="3.30.460.10">
    <property type="entry name" value="Beta Polymerase, domain 2"/>
    <property type="match status" value="1"/>
</dbReference>
<feature type="domain" description="Polymerase nucleotidyl transferase" evidence="1">
    <location>
        <begin position="11"/>
        <end position="67"/>
    </location>
</feature>
<dbReference type="CDD" id="cd05403">
    <property type="entry name" value="NT_KNTase_like"/>
    <property type="match status" value="1"/>
</dbReference>
<comment type="caution">
    <text evidence="2">The sequence shown here is derived from an EMBL/GenBank/DDBJ whole genome shotgun (WGS) entry which is preliminary data.</text>
</comment>
<dbReference type="Pfam" id="PF01909">
    <property type="entry name" value="NTP_transf_2"/>
    <property type="match status" value="1"/>
</dbReference>
<dbReference type="InterPro" id="IPR002934">
    <property type="entry name" value="Polymerase_NTP_transf_dom"/>
</dbReference>
<dbReference type="GO" id="GO:0016779">
    <property type="term" value="F:nucleotidyltransferase activity"/>
    <property type="evidence" value="ECO:0007669"/>
    <property type="project" value="InterPro"/>
</dbReference>
<evidence type="ECO:0000313" key="2">
    <source>
        <dbReference type="EMBL" id="MPL68151.1"/>
    </source>
</evidence>
<reference evidence="2" key="1">
    <citation type="submission" date="2019-08" db="EMBL/GenBank/DDBJ databases">
        <authorList>
            <person name="Kucharzyk K."/>
            <person name="Murdoch R.W."/>
            <person name="Higgins S."/>
            <person name="Loffler F."/>
        </authorList>
    </citation>
    <scope>NUCLEOTIDE SEQUENCE</scope>
</reference>
<organism evidence="2">
    <name type="scientific">bioreactor metagenome</name>
    <dbReference type="NCBI Taxonomy" id="1076179"/>
    <lineage>
        <taxon>unclassified sequences</taxon>
        <taxon>metagenomes</taxon>
        <taxon>ecological metagenomes</taxon>
    </lineage>
</organism>
<gene>
    <name evidence="2" type="ORF">SDC9_13864</name>
</gene>
<name>A0A644TR39_9ZZZZ</name>
<dbReference type="InterPro" id="IPR043519">
    <property type="entry name" value="NT_sf"/>
</dbReference>
<dbReference type="AlphaFoldDB" id="A0A644TR39"/>
<proteinExistence type="predicted"/>
<sequence>MSFVIDDWIDELVAKIKNEYGDRVAFIGLQGSYKRKEANDSSDIDIVFILNELTMQDLQKYRAIISQMPNKEKACGFISGHSEILSWEKSDLFQFYYDTQPIYGSIDYLLPLINKDDVKRAIKIGACNLYHACCHKFIYEDNSETLSALYKSAFFVLQAKYFYETNQYVSSKIDLEKHISGLDKEILYICMDRKKLTAMDGTDLVSYYDKILAWSSKLLQTYR</sequence>
<evidence type="ECO:0000259" key="1">
    <source>
        <dbReference type="Pfam" id="PF01909"/>
    </source>
</evidence>
<dbReference type="SUPFAM" id="SSF81301">
    <property type="entry name" value="Nucleotidyltransferase"/>
    <property type="match status" value="1"/>
</dbReference>
<accession>A0A644TR39</accession>
<dbReference type="EMBL" id="VSSQ01000040">
    <property type="protein sequence ID" value="MPL68151.1"/>
    <property type="molecule type" value="Genomic_DNA"/>
</dbReference>